<dbReference type="EMBL" id="KN825210">
    <property type="protein sequence ID" value="KIK93139.1"/>
    <property type="molecule type" value="Genomic_DNA"/>
</dbReference>
<gene>
    <name evidence="1" type="ORF">PAXRUDRAFT_789410</name>
</gene>
<reference evidence="1 2" key="1">
    <citation type="submission" date="2014-04" db="EMBL/GenBank/DDBJ databases">
        <authorList>
            <consortium name="DOE Joint Genome Institute"/>
            <person name="Kuo A."/>
            <person name="Kohler A."/>
            <person name="Jargeat P."/>
            <person name="Nagy L.G."/>
            <person name="Floudas D."/>
            <person name="Copeland A."/>
            <person name="Barry K.W."/>
            <person name="Cichocki N."/>
            <person name="Veneault-Fourrey C."/>
            <person name="LaButti K."/>
            <person name="Lindquist E.A."/>
            <person name="Lipzen A."/>
            <person name="Lundell T."/>
            <person name="Morin E."/>
            <person name="Murat C."/>
            <person name="Sun H."/>
            <person name="Tunlid A."/>
            <person name="Henrissat B."/>
            <person name="Grigoriev I.V."/>
            <person name="Hibbett D.S."/>
            <person name="Martin F."/>
            <person name="Nordberg H.P."/>
            <person name="Cantor M.N."/>
            <person name="Hua S.X."/>
        </authorList>
    </citation>
    <scope>NUCLEOTIDE SEQUENCE [LARGE SCALE GENOMIC DNA]</scope>
    <source>
        <strain evidence="1 2">Ve08.2h10</strain>
    </source>
</reference>
<proteinExistence type="predicted"/>
<protein>
    <recommendedName>
        <fullName evidence="3">Tc1-like transposase DDE domain-containing protein</fullName>
    </recommendedName>
</protein>
<evidence type="ECO:0000313" key="1">
    <source>
        <dbReference type="EMBL" id="KIK93139.1"/>
    </source>
</evidence>
<dbReference type="GO" id="GO:0003676">
    <property type="term" value="F:nucleic acid binding"/>
    <property type="evidence" value="ECO:0007669"/>
    <property type="project" value="InterPro"/>
</dbReference>
<evidence type="ECO:0000313" key="2">
    <source>
        <dbReference type="Proteomes" id="UP000054538"/>
    </source>
</evidence>
<accession>A0A0D0E0A6</accession>
<dbReference type="STRING" id="930991.A0A0D0E0A6"/>
<dbReference type="Gene3D" id="3.30.420.10">
    <property type="entry name" value="Ribonuclease H-like superfamily/Ribonuclease H"/>
    <property type="match status" value="1"/>
</dbReference>
<keyword evidence="2" id="KW-1185">Reference proteome</keyword>
<dbReference type="InterPro" id="IPR036397">
    <property type="entry name" value="RNaseH_sf"/>
</dbReference>
<dbReference type="HOGENOM" id="CLU_188058_0_0_1"/>
<dbReference type="InParanoid" id="A0A0D0E0A6"/>
<reference evidence="2" key="2">
    <citation type="submission" date="2015-01" db="EMBL/GenBank/DDBJ databases">
        <title>Evolutionary Origins and Diversification of the Mycorrhizal Mutualists.</title>
        <authorList>
            <consortium name="DOE Joint Genome Institute"/>
            <consortium name="Mycorrhizal Genomics Consortium"/>
            <person name="Kohler A."/>
            <person name="Kuo A."/>
            <person name="Nagy L.G."/>
            <person name="Floudas D."/>
            <person name="Copeland A."/>
            <person name="Barry K.W."/>
            <person name="Cichocki N."/>
            <person name="Veneault-Fourrey C."/>
            <person name="LaButti K."/>
            <person name="Lindquist E.A."/>
            <person name="Lipzen A."/>
            <person name="Lundell T."/>
            <person name="Morin E."/>
            <person name="Murat C."/>
            <person name="Riley R."/>
            <person name="Ohm R."/>
            <person name="Sun H."/>
            <person name="Tunlid A."/>
            <person name="Henrissat B."/>
            <person name="Grigoriev I.V."/>
            <person name="Hibbett D.S."/>
            <person name="Martin F."/>
        </authorList>
    </citation>
    <scope>NUCLEOTIDE SEQUENCE [LARGE SCALE GENOMIC DNA]</scope>
    <source>
        <strain evidence="2">Ve08.2h10</strain>
    </source>
</reference>
<organism evidence="1 2">
    <name type="scientific">Paxillus rubicundulus Ve08.2h10</name>
    <dbReference type="NCBI Taxonomy" id="930991"/>
    <lineage>
        <taxon>Eukaryota</taxon>
        <taxon>Fungi</taxon>
        <taxon>Dikarya</taxon>
        <taxon>Basidiomycota</taxon>
        <taxon>Agaricomycotina</taxon>
        <taxon>Agaricomycetes</taxon>
        <taxon>Agaricomycetidae</taxon>
        <taxon>Boletales</taxon>
        <taxon>Paxilineae</taxon>
        <taxon>Paxillaceae</taxon>
        <taxon>Paxillus</taxon>
    </lineage>
</organism>
<dbReference type="Proteomes" id="UP000054538">
    <property type="component" value="Unassembled WGS sequence"/>
</dbReference>
<dbReference type="AlphaFoldDB" id="A0A0D0E0A6"/>
<dbReference type="OrthoDB" id="2142724at2759"/>
<sequence>MAIGDETPDCIVCVDESAVNILTTFHMNGQSYAGLHACKCGIIYSHIKVGNYNDDQFIKYLQGLLNIMNSYPQPHSVLVMDNCSIHNVDGVEELCTEQ</sequence>
<name>A0A0D0E0A6_9AGAM</name>
<evidence type="ECO:0008006" key="3">
    <source>
        <dbReference type="Google" id="ProtNLM"/>
    </source>
</evidence>